<reference evidence="2 3" key="1">
    <citation type="submission" date="2023-01" db="EMBL/GenBank/DDBJ databases">
        <authorList>
            <person name="Whitehead M."/>
        </authorList>
    </citation>
    <scope>NUCLEOTIDE SEQUENCE [LARGE SCALE GENOMIC DNA]</scope>
</reference>
<gene>
    <name evidence="2" type="ORF">MEUPH1_LOCUS13931</name>
</gene>
<sequence length="98" mass="11698">MDVMSVCSLLELLLLVHLLRDESHEMYRGRDSEGCYNNLIQRRLIDSESRFRAYFRVSLELFNYIREDIKRPPCNRVKKPISPEEKLSVTLRKVNIIK</sequence>
<evidence type="ECO:0000256" key="1">
    <source>
        <dbReference type="SAM" id="SignalP"/>
    </source>
</evidence>
<keyword evidence="3" id="KW-1185">Reference proteome</keyword>
<accession>A0AAV0WRI8</accession>
<dbReference type="AlphaFoldDB" id="A0AAV0WRI8"/>
<dbReference type="Proteomes" id="UP001160148">
    <property type="component" value="Unassembled WGS sequence"/>
</dbReference>
<proteinExistence type="predicted"/>
<protein>
    <submittedName>
        <fullName evidence="2">Uncharacterized protein</fullName>
    </submittedName>
</protein>
<evidence type="ECO:0000313" key="2">
    <source>
        <dbReference type="EMBL" id="CAI6358418.1"/>
    </source>
</evidence>
<name>A0AAV0WRI8_9HEMI</name>
<feature type="signal peptide" evidence="1">
    <location>
        <begin position="1"/>
        <end position="21"/>
    </location>
</feature>
<organism evidence="2 3">
    <name type="scientific">Macrosiphum euphorbiae</name>
    <name type="common">potato aphid</name>
    <dbReference type="NCBI Taxonomy" id="13131"/>
    <lineage>
        <taxon>Eukaryota</taxon>
        <taxon>Metazoa</taxon>
        <taxon>Ecdysozoa</taxon>
        <taxon>Arthropoda</taxon>
        <taxon>Hexapoda</taxon>
        <taxon>Insecta</taxon>
        <taxon>Pterygota</taxon>
        <taxon>Neoptera</taxon>
        <taxon>Paraneoptera</taxon>
        <taxon>Hemiptera</taxon>
        <taxon>Sternorrhyncha</taxon>
        <taxon>Aphidomorpha</taxon>
        <taxon>Aphidoidea</taxon>
        <taxon>Aphididae</taxon>
        <taxon>Macrosiphini</taxon>
        <taxon>Macrosiphum</taxon>
    </lineage>
</organism>
<evidence type="ECO:0000313" key="3">
    <source>
        <dbReference type="Proteomes" id="UP001160148"/>
    </source>
</evidence>
<comment type="caution">
    <text evidence="2">The sequence shown here is derived from an EMBL/GenBank/DDBJ whole genome shotgun (WGS) entry which is preliminary data.</text>
</comment>
<feature type="chain" id="PRO_5043494253" evidence="1">
    <location>
        <begin position="22"/>
        <end position="98"/>
    </location>
</feature>
<keyword evidence="1" id="KW-0732">Signal</keyword>
<dbReference type="EMBL" id="CARXXK010000002">
    <property type="protein sequence ID" value="CAI6358418.1"/>
    <property type="molecule type" value="Genomic_DNA"/>
</dbReference>